<feature type="transmembrane region" description="Helical" evidence="6">
    <location>
        <begin position="485"/>
        <end position="507"/>
    </location>
</feature>
<dbReference type="Proteomes" id="UP001497444">
    <property type="component" value="Chromosome 2"/>
</dbReference>
<accession>A0ABP0WMI4</accession>
<evidence type="ECO:0000256" key="5">
    <source>
        <dbReference type="ARBA" id="ARBA00023136"/>
    </source>
</evidence>
<dbReference type="InterPro" id="IPR002528">
    <property type="entry name" value="MATE_fam"/>
</dbReference>
<dbReference type="PANTHER" id="PTHR42893">
    <property type="entry name" value="PROTEIN DETOXIFICATION 44, CHLOROPLASTIC-RELATED"/>
    <property type="match status" value="1"/>
</dbReference>
<dbReference type="NCBIfam" id="TIGR00797">
    <property type="entry name" value="matE"/>
    <property type="match status" value="1"/>
</dbReference>
<feature type="transmembrane region" description="Helical" evidence="6">
    <location>
        <begin position="560"/>
        <end position="576"/>
    </location>
</feature>
<proteinExistence type="inferred from homology"/>
<keyword evidence="5 6" id="KW-0472">Membrane</keyword>
<gene>
    <name evidence="7" type="ORF">CSSPJE1EN1_LOCUS13564</name>
</gene>
<dbReference type="Pfam" id="PF01554">
    <property type="entry name" value="MatE"/>
    <property type="match status" value="2"/>
</dbReference>
<feature type="transmembrane region" description="Helical" evidence="6">
    <location>
        <begin position="527"/>
        <end position="548"/>
    </location>
</feature>
<comment type="subcellular location">
    <subcellularLocation>
        <location evidence="1">Membrane</location>
        <topology evidence="1">Multi-pass membrane protein</topology>
    </subcellularLocation>
</comment>
<dbReference type="EMBL" id="OZ020097">
    <property type="protein sequence ID" value="CAK9268086.1"/>
    <property type="molecule type" value="Genomic_DNA"/>
</dbReference>
<evidence type="ECO:0000256" key="2">
    <source>
        <dbReference type="ARBA" id="ARBA00010199"/>
    </source>
</evidence>
<evidence type="ECO:0000313" key="8">
    <source>
        <dbReference type="Proteomes" id="UP001497444"/>
    </source>
</evidence>
<name>A0ABP0WMI4_9BRYO</name>
<comment type="similarity">
    <text evidence="2 6">Belongs to the multi antimicrobial extrusion (MATE) (TC 2.A.66.1) family.</text>
</comment>
<comment type="caution">
    <text evidence="6">Lacks conserved residue(s) required for the propagation of feature annotation.</text>
</comment>
<keyword evidence="8" id="KW-1185">Reference proteome</keyword>
<organism evidence="7 8">
    <name type="scientific">Sphagnum jensenii</name>
    <dbReference type="NCBI Taxonomy" id="128206"/>
    <lineage>
        <taxon>Eukaryota</taxon>
        <taxon>Viridiplantae</taxon>
        <taxon>Streptophyta</taxon>
        <taxon>Embryophyta</taxon>
        <taxon>Bryophyta</taxon>
        <taxon>Sphagnophytina</taxon>
        <taxon>Sphagnopsida</taxon>
        <taxon>Sphagnales</taxon>
        <taxon>Sphagnaceae</taxon>
        <taxon>Sphagnum</taxon>
    </lineage>
</organism>
<evidence type="ECO:0000256" key="4">
    <source>
        <dbReference type="ARBA" id="ARBA00022989"/>
    </source>
</evidence>
<evidence type="ECO:0000256" key="6">
    <source>
        <dbReference type="RuleBase" id="RU004914"/>
    </source>
</evidence>
<protein>
    <recommendedName>
        <fullName evidence="6">Protein DETOXIFICATION</fullName>
    </recommendedName>
    <alternativeName>
        <fullName evidence="6">Multidrug and toxic compound extrusion protein</fullName>
    </alternativeName>
</protein>
<reference evidence="7 8" key="1">
    <citation type="submission" date="2024-02" db="EMBL/GenBank/DDBJ databases">
        <authorList>
            <consortium name="ELIXIR-Norway"/>
            <consortium name="Elixir Norway"/>
        </authorList>
    </citation>
    <scope>NUCLEOTIDE SEQUENCE [LARGE SCALE GENOMIC DNA]</scope>
</reference>
<keyword evidence="4 6" id="KW-1133">Transmembrane helix</keyword>
<feature type="transmembrane region" description="Helical" evidence="6">
    <location>
        <begin position="322"/>
        <end position="345"/>
    </location>
</feature>
<feature type="transmembrane region" description="Helical" evidence="6">
    <location>
        <begin position="248"/>
        <end position="271"/>
    </location>
</feature>
<dbReference type="PANTHER" id="PTHR42893:SF44">
    <property type="entry name" value="PROTEIN DETOXIFICATION"/>
    <property type="match status" value="1"/>
</dbReference>
<keyword evidence="3 6" id="KW-0812">Transmembrane</keyword>
<feature type="transmembrane region" description="Helical" evidence="6">
    <location>
        <begin position="351"/>
        <end position="370"/>
    </location>
</feature>
<feature type="transmembrane region" description="Helical" evidence="6">
    <location>
        <begin position="582"/>
        <end position="602"/>
    </location>
</feature>
<sequence>MMVQGCEGRRVLCWQILGHSCYVWRPSRLRMATTMPSSAAAAVGLHSLITRSSLLSSCTNDTRGAAAVAAVFDSSSPGGSFSIGSPPSSFSFFTTSCNRSLTDGELFCRNAGLVDNLSASSSHDQEEEHCSSSFQTAAAEAARLQGQKAQEEEEEAVLKSVINLALPAVGAVLSDPIMSLIDTGCVGQVGSIQLAALGPNTSIFNFVFQIFSFLGAATCNLIATVGPEGPEGSTIGEQQGQHLQASQLLSYALFLAVVFGLAVVVLMELFAPQLLALMGTRNDYLNPALTYLRIRALSAPAVLVLIVGQGACLGRQDARTPLAINSMAAAFNLAGDLIFTLWLGWGVAGAAWATLGSQCVAVLLLMRALMRISKTSRTVQESHDKPQPPALQVGWYGLPTLEVLGPFMSLASPLIMRCALGMTVYTLAAKAAAATGTLQIAAHQVAMQVFWTLSYFPESLSIAAQSLVARNMKAKPERARDVSRMLLGFATTLGLVLMGIVATMHYFGAFWLTADDHVRQLVRSVTLQSMLCELLCAVVVVIEGIAIASNDFAYLPHMQLLNLGGILIALGLTFKNGGGLGGIWWCLVLYFGTRLVYHSFYIGTHWNSHVLGGACVSALQLDEEQALVSS</sequence>
<evidence type="ECO:0000256" key="3">
    <source>
        <dbReference type="ARBA" id="ARBA00022692"/>
    </source>
</evidence>
<evidence type="ECO:0000313" key="7">
    <source>
        <dbReference type="EMBL" id="CAK9268086.1"/>
    </source>
</evidence>
<evidence type="ECO:0000256" key="1">
    <source>
        <dbReference type="ARBA" id="ARBA00004141"/>
    </source>
</evidence>
<feature type="transmembrane region" description="Helical" evidence="6">
    <location>
        <begin position="291"/>
        <end position="310"/>
    </location>
</feature>
<dbReference type="InterPro" id="IPR044644">
    <property type="entry name" value="DinF-like"/>
</dbReference>